<name>A0A382HKD7_9ZZZZ</name>
<dbReference type="SUPFAM" id="SSF51735">
    <property type="entry name" value="NAD(P)-binding Rossmann-fold domains"/>
    <property type="match status" value="1"/>
</dbReference>
<evidence type="ECO:0000259" key="1">
    <source>
        <dbReference type="Pfam" id="PF01408"/>
    </source>
</evidence>
<accession>A0A382HKD7</accession>
<evidence type="ECO:0000259" key="2">
    <source>
        <dbReference type="Pfam" id="PF22725"/>
    </source>
</evidence>
<dbReference type="EMBL" id="UINC01061607">
    <property type="protein sequence ID" value="SVB87357.1"/>
    <property type="molecule type" value="Genomic_DNA"/>
</dbReference>
<dbReference type="AlphaFoldDB" id="A0A382HKD7"/>
<evidence type="ECO:0008006" key="4">
    <source>
        <dbReference type="Google" id="ProtNLM"/>
    </source>
</evidence>
<gene>
    <name evidence="3" type="ORF">METZ01_LOCUS240211</name>
</gene>
<sequence>MYHQEPVDEEDTRMSSTLRTAVVGVRGIGGRHVQTVAAHPRAELVAVADLDVEAGRVAAEPHRARAWETLGQLLERESELDAVILATPHHLHAPMSLAALERGLHVYVEKPIATRISDADRVVEAASRAGRVLAVGHQYRTYPGNVRLKQIVDTELGDVQRIVWQWLEARPETYYARDRWRCTWSHAGGGVLLNQASHDIDLLCWLFGAPAEVTAVVGNRGHTHEVEDTAIATVRFASGAIASLQFSTWARRLSYRQIDGDAGAVVWQDDLNANVPGAPEIFRLGRYDRPLRQLIPDSAAALSAQPTLDWEDVDCPTGDSPTLFDSFVGAALDGTIPITDGVSARTTTELICGILLAGLRRQAIAFPVDRAAFDELMDELIAGTLQIPRLQ</sequence>
<proteinExistence type="predicted"/>
<feature type="domain" description="GFO/IDH/MocA-like oxidoreductase" evidence="2">
    <location>
        <begin position="148"/>
        <end position="264"/>
    </location>
</feature>
<dbReference type="InterPro" id="IPR036291">
    <property type="entry name" value="NAD(P)-bd_dom_sf"/>
</dbReference>
<dbReference type="PANTHER" id="PTHR43249">
    <property type="entry name" value="UDP-N-ACETYL-2-AMINO-2-DEOXY-D-GLUCURONATE OXIDASE"/>
    <property type="match status" value="1"/>
</dbReference>
<dbReference type="SUPFAM" id="SSF55347">
    <property type="entry name" value="Glyceraldehyde-3-phosphate dehydrogenase-like, C-terminal domain"/>
    <property type="match status" value="1"/>
</dbReference>
<dbReference type="Pfam" id="PF01408">
    <property type="entry name" value="GFO_IDH_MocA"/>
    <property type="match status" value="1"/>
</dbReference>
<reference evidence="3" key="1">
    <citation type="submission" date="2018-05" db="EMBL/GenBank/DDBJ databases">
        <authorList>
            <person name="Lanie J.A."/>
            <person name="Ng W.-L."/>
            <person name="Kazmierczak K.M."/>
            <person name="Andrzejewski T.M."/>
            <person name="Davidsen T.M."/>
            <person name="Wayne K.J."/>
            <person name="Tettelin H."/>
            <person name="Glass J.I."/>
            <person name="Rusch D."/>
            <person name="Podicherti R."/>
            <person name="Tsui H.-C.T."/>
            <person name="Winkler M.E."/>
        </authorList>
    </citation>
    <scope>NUCLEOTIDE SEQUENCE</scope>
</reference>
<dbReference type="Gene3D" id="3.40.50.720">
    <property type="entry name" value="NAD(P)-binding Rossmann-like Domain"/>
    <property type="match status" value="1"/>
</dbReference>
<dbReference type="InterPro" id="IPR055170">
    <property type="entry name" value="GFO_IDH_MocA-like_dom"/>
</dbReference>
<feature type="domain" description="Gfo/Idh/MocA-like oxidoreductase N-terminal" evidence="1">
    <location>
        <begin position="18"/>
        <end position="137"/>
    </location>
</feature>
<dbReference type="GO" id="GO:0000166">
    <property type="term" value="F:nucleotide binding"/>
    <property type="evidence" value="ECO:0007669"/>
    <property type="project" value="InterPro"/>
</dbReference>
<dbReference type="InterPro" id="IPR000683">
    <property type="entry name" value="Gfo/Idh/MocA-like_OxRdtase_N"/>
</dbReference>
<evidence type="ECO:0000313" key="3">
    <source>
        <dbReference type="EMBL" id="SVB87357.1"/>
    </source>
</evidence>
<organism evidence="3">
    <name type="scientific">marine metagenome</name>
    <dbReference type="NCBI Taxonomy" id="408172"/>
    <lineage>
        <taxon>unclassified sequences</taxon>
        <taxon>metagenomes</taxon>
        <taxon>ecological metagenomes</taxon>
    </lineage>
</organism>
<protein>
    <recommendedName>
        <fullName evidence="4">Gfo/Idh/MocA-like oxidoreductase N-terminal domain-containing protein</fullName>
    </recommendedName>
</protein>
<dbReference type="Gene3D" id="3.30.360.10">
    <property type="entry name" value="Dihydrodipicolinate Reductase, domain 2"/>
    <property type="match status" value="1"/>
</dbReference>
<dbReference type="PANTHER" id="PTHR43249:SF1">
    <property type="entry name" value="D-GLUCOSIDE 3-DEHYDROGENASE"/>
    <property type="match status" value="1"/>
</dbReference>
<dbReference type="Pfam" id="PF22725">
    <property type="entry name" value="GFO_IDH_MocA_C3"/>
    <property type="match status" value="1"/>
</dbReference>
<dbReference type="InterPro" id="IPR052515">
    <property type="entry name" value="Gfo/Idh/MocA_Oxidoreductase"/>
</dbReference>